<comment type="caution">
    <text evidence="11">The sequence shown here is derived from an EMBL/GenBank/DDBJ whole genome shotgun (WGS) entry which is preliminary data.</text>
</comment>
<evidence type="ECO:0000256" key="2">
    <source>
        <dbReference type="ARBA" id="ARBA00010992"/>
    </source>
</evidence>
<feature type="transmembrane region" description="Helical" evidence="9">
    <location>
        <begin position="320"/>
        <end position="345"/>
    </location>
</feature>
<feature type="transmembrane region" description="Helical" evidence="9">
    <location>
        <begin position="480"/>
        <end position="501"/>
    </location>
</feature>
<dbReference type="PANTHER" id="PTHR48022">
    <property type="entry name" value="PLASTIDIC GLUCOSE TRANSPORTER 4"/>
    <property type="match status" value="1"/>
</dbReference>
<feature type="transmembrane region" description="Helical" evidence="9">
    <location>
        <begin position="98"/>
        <end position="120"/>
    </location>
</feature>
<reference evidence="12" key="1">
    <citation type="submission" date="2015-01" db="EMBL/GenBank/DDBJ databases">
        <title>The Genome Sequence of Cryptococcus gattii MMRL2647.</title>
        <authorList>
            <consortium name="The Broad Institute Genomics Platform"/>
            <person name="Cuomo C."/>
            <person name="Litvintseva A."/>
            <person name="Chen Y."/>
            <person name="Heitman J."/>
            <person name="Sun S."/>
            <person name="Springer D."/>
            <person name="Dromer F."/>
            <person name="Young S."/>
            <person name="Zeng Q."/>
            <person name="Gargeya S."/>
            <person name="Abouelleil A."/>
            <person name="Alvarado L."/>
            <person name="Chapman S.B."/>
            <person name="Gainer-Dewar J."/>
            <person name="Goldberg J."/>
            <person name="Griggs A."/>
            <person name="Gujja S."/>
            <person name="Hansen M."/>
            <person name="Howarth C."/>
            <person name="Imamovic A."/>
            <person name="Larimer J."/>
            <person name="Murphy C."/>
            <person name="Naylor J."/>
            <person name="Pearson M."/>
            <person name="Priest M."/>
            <person name="Roberts A."/>
            <person name="Saif S."/>
            <person name="Shea T."/>
            <person name="Sykes S."/>
            <person name="Wortman J."/>
            <person name="Nusbaum C."/>
            <person name="Birren B."/>
        </authorList>
    </citation>
    <scope>NUCLEOTIDE SEQUENCE [LARGE SCALE GENOMIC DNA]</scope>
    <source>
        <strain evidence="12">IND107</strain>
    </source>
</reference>
<dbReference type="InterPro" id="IPR020846">
    <property type="entry name" value="MFS_dom"/>
</dbReference>
<feature type="transmembrane region" description="Helical" evidence="9">
    <location>
        <begin position="233"/>
        <end position="257"/>
    </location>
</feature>
<dbReference type="InterPro" id="IPR003663">
    <property type="entry name" value="Sugar/inositol_transpt"/>
</dbReference>
<comment type="catalytic activity">
    <reaction evidence="7">
        <text>myo-inositol(out) + H(+)(out) = myo-inositol(in) + H(+)(in)</text>
        <dbReference type="Rhea" id="RHEA:60364"/>
        <dbReference type="ChEBI" id="CHEBI:15378"/>
        <dbReference type="ChEBI" id="CHEBI:17268"/>
    </reaction>
</comment>
<dbReference type="RefSeq" id="XP_066610956.1">
    <property type="nucleotide sequence ID" value="XM_066761131.1"/>
</dbReference>
<gene>
    <name evidence="11" type="ORF">I308_106709</name>
</gene>
<dbReference type="PROSITE" id="PS50850">
    <property type="entry name" value="MFS"/>
    <property type="match status" value="1"/>
</dbReference>
<feature type="transmembrane region" description="Helical" evidence="9">
    <location>
        <begin position="201"/>
        <end position="221"/>
    </location>
</feature>
<evidence type="ECO:0000256" key="8">
    <source>
        <dbReference type="RuleBase" id="RU003346"/>
    </source>
</evidence>
<sequence length="539" mass="58209">MVSDIIEVPMAEEVAKAHDSYSEKALDESGVVVHELGSDSFPTVVPAVGKWAAIKADRRAFAWSLYILFYGFDGLLAGSIIGIPAFQKHFGYYDEASGSYIISALWQSLWTAITALAMLVGSLACGQIGDRFGLRITLITAIIFTIAGVLFEQLSRTPGHFLGAKTVAGFGYGLQTSVAMMTLSSFAPVSLRGPMGAGLNTFILFGGWLASGTITGTGTVYPDSTKAYQIPFALQYVFIGIIAAGVLFVPETASFYLKQNKEEEAKHALIKLHGPSRMDLVEQDLERAKVSRELDNRFSHAGLTVGPLEPFRKPHLKRTLICCAALGFGQLAGASFVTTYLTYFFQVAGAPDNTSLALGQMSFTLMVIGNLVSWYAIDKLGRRVCLVGGLAIMTTLLIIIGITWAVRTSASLWIMVALMSLWAFFYQGSIGACGYSIMSETPSARMRPATVALASATNQVTSWVMGFATPYMVNPDEANMGGYVGFVFAGLCAIACIWAFFCVPETAGRTSAEIDKMWADGIPVRKWKGYTTRVEQEIA</sequence>
<evidence type="ECO:0000313" key="12">
    <source>
        <dbReference type="Proteomes" id="UP000054399"/>
    </source>
</evidence>
<protein>
    <recommendedName>
        <fullName evidence="10">Major facilitator superfamily (MFS) profile domain-containing protein</fullName>
    </recommendedName>
</protein>
<dbReference type="EMBL" id="ATAM02000014">
    <property type="protein sequence ID" value="KAL0240457.1"/>
    <property type="molecule type" value="Genomic_DNA"/>
</dbReference>
<feature type="transmembrane region" description="Helical" evidence="9">
    <location>
        <begin position="357"/>
        <end position="377"/>
    </location>
</feature>
<evidence type="ECO:0000256" key="9">
    <source>
        <dbReference type="SAM" id="Phobius"/>
    </source>
</evidence>
<dbReference type="SUPFAM" id="SSF103473">
    <property type="entry name" value="MFS general substrate transporter"/>
    <property type="match status" value="1"/>
</dbReference>
<keyword evidence="3 8" id="KW-0813">Transport</keyword>
<keyword evidence="12" id="KW-1185">Reference proteome</keyword>
<evidence type="ECO:0000256" key="1">
    <source>
        <dbReference type="ARBA" id="ARBA00004141"/>
    </source>
</evidence>
<evidence type="ECO:0000256" key="4">
    <source>
        <dbReference type="ARBA" id="ARBA00022692"/>
    </source>
</evidence>
<evidence type="ECO:0000256" key="6">
    <source>
        <dbReference type="ARBA" id="ARBA00023136"/>
    </source>
</evidence>
<feature type="transmembrane region" description="Helical" evidence="9">
    <location>
        <begin position="171"/>
        <end position="189"/>
    </location>
</feature>
<feature type="transmembrane region" description="Helical" evidence="9">
    <location>
        <begin position="60"/>
        <end position="86"/>
    </location>
</feature>
<feature type="transmembrane region" description="Helical" evidence="9">
    <location>
        <begin position="412"/>
        <end position="437"/>
    </location>
</feature>
<dbReference type="GeneID" id="91993564"/>
<keyword evidence="6 9" id="KW-0472">Membrane</keyword>
<feature type="transmembrane region" description="Helical" evidence="9">
    <location>
        <begin position="449"/>
        <end position="468"/>
    </location>
</feature>
<comment type="similarity">
    <text evidence="2 8">Belongs to the major facilitator superfamily. Sugar transporter (TC 2.A.1.1) family.</text>
</comment>
<organism evidence="11 12">
    <name type="scientific">Cryptococcus tetragattii IND107</name>
    <dbReference type="NCBI Taxonomy" id="1296105"/>
    <lineage>
        <taxon>Eukaryota</taxon>
        <taxon>Fungi</taxon>
        <taxon>Dikarya</taxon>
        <taxon>Basidiomycota</taxon>
        <taxon>Agaricomycotina</taxon>
        <taxon>Tremellomycetes</taxon>
        <taxon>Tremellales</taxon>
        <taxon>Cryptococcaceae</taxon>
        <taxon>Cryptococcus</taxon>
        <taxon>Cryptococcus gattii species complex</taxon>
    </lineage>
</organism>
<accession>A0ABR3BID2</accession>
<feature type="transmembrane region" description="Helical" evidence="9">
    <location>
        <begin position="132"/>
        <end position="151"/>
    </location>
</feature>
<dbReference type="NCBIfam" id="TIGR00879">
    <property type="entry name" value="SP"/>
    <property type="match status" value="1"/>
</dbReference>
<proteinExistence type="inferred from homology"/>
<evidence type="ECO:0000256" key="7">
    <source>
        <dbReference type="ARBA" id="ARBA00049119"/>
    </source>
</evidence>
<name>A0ABR3BID2_9TREE</name>
<comment type="subcellular location">
    <subcellularLocation>
        <location evidence="1">Membrane</location>
        <topology evidence="1">Multi-pass membrane protein</topology>
    </subcellularLocation>
</comment>
<reference evidence="11 12" key="2">
    <citation type="submission" date="2024-01" db="EMBL/GenBank/DDBJ databases">
        <title>Comparative genomics of Cryptococcus and Kwoniella reveals pathogenesis evolution and contrasting modes of karyotype evolution via chromosome fusion or intercentromeric recombination.</title>
        <authorList>
            <person name="Coelho M.A."/>
            <person name="David-Palma M."/>
            <person name="Shea T."/>
            <person name="Bowers K."/>
            <person name="Mcginley-Smith S."/>
            <person name="Mohammad A.W."/>
            <person name="Gnirke A."/>
            <person name="Yurkov A.M."/>
            <person name="Nowrousian M."/>
            <person name="Sun S."/>
            <person name="Cuomo C.A."/>
            <person name="Heitman J."/>
        </authorList>
    </citation>
    <scope>NUCLEOTIDE SEQUENCE [LARGE SCALE GENOMIC DNA]</scope>
    <source>
        <strain evidence="11 12">IND107</strain>
    </source>
</reference>
<evidence type="ECO:0000313" key="11">
    <source>
        <dbReference type="EMBL" id="KAL0240457.1"/>
    </source>
</evidence>
<dbReference type="Gene3D" id="1.20.1250.20">
    <property type="entry name" value="MFS general substrate transporter like domains"/>
    <property type="match status" value="1"/>
</dbReference>
<evidence type="ECO:0000256" key="3">
    <source>
        <dbReference type="ARBA" id="ARBA00022448"/>
    </source>
</evidence>
<evidence type="ECO:0000259" key="10">
    <source>
        <dbReference type="PROSITE" id="PS50850"/>
    </source>
</evidence>
<dbReference type="Pfam" id="PF00083">
    <property type="entry name" value="Sugar_tr"/>
    <property type="match status" value="1"/>
</dbReference>
<dbReference type="PANTHER" id="PTHR48022:SF51">
    <property type="entry name" value="ALPHA-GLUCOSIDE TRANSPORTER, PUTATIVE (AFU_ORTHOLOGUE AFUA_6G11920)-RELATED"/>
    <property type="match status" value="1"/>
</dbReference>
<evidence type="ECO:0000256" key="5">
    <source>
        <dbReference type="ARBA" id="ARBA00022989"/>
    </source>
</evidence>
<keyword evidence="5 9" id="KW-1133">Transmembrane helix</keyword>
<keyword evidence="4 9" id="KW-0812">Transmembrane</keyword>
<feature type="transmembrane region" description="Helical" evidence="9">
    <location>
        <begin position="384"/>
        <end position="406"/>
    </location>
</feature>
<dbReference type="InterPro" id="IPR036259">
    <property type="entry name" value="MFS_trans_sf"/>
</dbReference>
<dbReference type="Proteomes" id="UP000054399">
    <property type="component" value="Unassembled WGS sequence"/>
</dbReference>
<dbReference type="InterPro" id="IPR005828">
    <property type="entry name" value="MFS_sugar_transport-like"/>
</dbReference>
<feature type="domain" description="Major facilitator superfamily (MFS) profile" evidence="10">
    <location>
        <begin position="59"/>
        <end position="507"/>
    </location>
</feature>
<dbReference type="InterPro" id="IPR050360">
    <property type="entry name" value="MFS_Sugar_Transporters"/>
</dbReference>